<comment type="caution">
    <text evidence="3">The sequence shown here is derived from an EMBL/GenBank/DDBJ whole genome shotgun (WGS) entry which is preliminary data.</text>
</comment>
<proteinExistence type="predicted"/>
<reference evidence="4" key="1">
    <citation type="submission" date="2018-06" db="EMBL/GenBank/DDBJ databases">
        <authorList>
            <person name="Feng T."/>
            <person name="Jeon C.O."/>
        </authorList>
    </citation>
    <scope>NUCLEOTIDE SEQUENCE [LARGE SCALE GENOMIC DNA]</scope>
    <source>
        <strain evidence="4">S23</strain>
    </source>
</reference>
<feature type="region of interest" description="Disordered" evidence="1">
    <location>
        <begin position="27"/>
        <end position="100"/>
    </location>
</feature>
<feature type="signal peptide" evidence="2">
    <location>
        <begin position="1"/>
        <end position="24"/>
    </location>
</feature>
<evidence type="ECO:0000313" key="4">
    <source>
        <dbReference type="Proteomes" id="UP000255165"/>
    </source>
</evidence>
<name>A0A370MVY7_9BURK</name>
<feature type="compositionally biased region" description="Polar residues" evidence="1">
    <location>
        <begin position="52"/>
        <end position="61"/>
    </location>
</feature>
<feature type="compositionally biased region" description="Basic residues" evidence="1">
    <location>
        <begin position="90"/>
        <end position="100"/>
    </location>
</feature>
<feature type="chain" id="PRO_5017043402" evidence="2">
    <location>
        <begin position="25"/>
        <end position="100"/>
    </location>
</feature>
<evidence type="ECO:0000313" key="3">
    <source>
        <dbReference type="EMBL" id="RDJ97531.1"/>
    </source>
</evidence>
<keyword evidence="2" id="KW-0732">Signal</keyword>
<organism evidence="3 4">
    <name type="scientific">Cupriavidus lacunae</name>
    <dbReference type="NCBI Taxonomy" id="2666307"/>
    <lineage>
        <taxon>Bacteria</taxon>
        <taxon>Pseudomonadati</taxon>
        <taxon>Pseudomonadota</taxon>
        <taxon>Betaproteobacteria</taxon>
        <taxon>Burkholderiales</taxon>
        <taxon>Burkholderiaceae</taxon>
        <taxon>Cupriavidus</taxon>
    </lineage>
</organism>
<dbReference type="EMBL" id="QKWJ01000189">
    <property type="protein sequence ID" value="RDJ97531.1"/>
    <property type="molecule type" value="Genomic_DNA"/>
</dbReference>
<feature type="compositionally biased region" description="Gly residues" evidence="1">
    <location>
        <begin position="27"/>
        <end position="45"/>
    </location>
</feature>
<dbReference type="AlphaFoldDB" id="A0A370MVY7"/>
<sequence length="100" mass="10094">MMFKKTLAVAVGSLLIGLSFAASARGGGGGGGGGFGNGGNFGGAASGHASNEATMNSNGSFASDRDKGLQRAEDRRSSESASHEKAQTNRMHRNSSHAKH</sequence>
<accession>A0A370MVY7</accession>
<protein>
    <submittedName>
        <fullName evidence="3">Uncharacterized protein</fullName>
    </submittedName>
</protein>
<dbReference type="Proteomes" id="UP000255165">
    <property type="component" value="Unassembled WGS sequence"/>
</dbReference>
<gene>
    <name evidence="3" type="ORF">DN412_42355</name>
</gene>
<evidence type="ECO:0000256" key="1">
    <source>
        <dbReference type="SAM" id="MobiDB-lite"/>
    </source>
</evidence>
<feature type="compositionally biased region" description="Basic and acidic residues" evidence="1">
    <location>
        <begin position="63"/>
        <end position="87"/>
    </location>
</feature>
<keyword evidence="4" id="KW-1185">Reference proteome</keyword>
<evidence type="ECO:0000256" key="2">
    <source>
        <dbReference type="SAM" id="SignalP"/>
    </source>
</evidence>